<comment type="caution">
    <text evidence="3">The sequence shown here is derived from an EMBL/GenBank/DDBJ whole genome shotgun (WGS) entry which is preliminary data.</text>
</comment>
<keyword evidence="1 2" id="KW-0819">tRNA processing</keyword>
<comment type="function">
    <text evidence="2">Catalyzes the formation of N(4)-acetylcytidine (ac(4)C) at the wobble position of elongator tRNA(Met), using acetate and ATP as substrates. First activates an acetate ion to form acetyladenylate (Ac-AMP) and then transfers the acetyl group to tRNA to form ac(4)C34.</text>
</comment>
<proteinExistence type="inferred from homology"/>
<feature type="binding site" evidence="2">
    <location>
        <position position="162"/>
    </location>
    <ligand>
        <name>ATP</name>
        <dbReference type="ChEBI" id="CHEBI:30616"/>
    </ligand>
</feature>
<dbReference type="EC" id="6.3.4.-" evidence="2"/>
<dbReference type="Pfam" id="PF05636">
    <property type="entry name" value="HIGH_NTase1"/>
    <property type="match status" value="1"/>
</dbReference>
<sequence>MKIAGITAEYNPFHKGHRYHIEKTREALEADCIIAVMSGNFTQRGEAAVMDKWTRSRIATEEGVDLVVELPFLYACNRAEFFAQGAVDILQSLGVSHISFGSESGDLEALQALAEDMVRHRETLAEDRMHFMKKGFSFAKSLQLASEHIFGTARTKLMAEPNNILALEYLKRMVYWREQGHPMKAVTVKRYGSGYFEKNGASGYAGASAIRRMIEHDAAGTKNYVPESVHAKLAAAHVPAAMEKEMFRLLRYELIRSPHEELSEIYCMGEGLENKLKKEIVSADSMQRFLSMMVSKRYTEATIRRLLLYVLLGVKGSDPLGKPYARVLAAGEMGRKLLRHLKKEKDLSIPIITNINKDGQAVLEAGKMLEYDCLASDFYNLISGRSLYRFSDKVMHPYIKGEHSMKS</sequence>
<dbReference type="PANTHER" id="PTHR37825">
    <property type="entry name" value="TRNA(MET) CYTIDINE ACETATE LIGASE"/>
    <property type="match status" value="1"/>
</dbReference>
<dbReference type="InterPro" id="IPR014729">
    <property type="entry name" value="Rossmann-like_a/b/a_fold"/>
</dbReference>
<dbReference type="GO" id="GO:0016879">
    <property type="term" value="F:ligase activity, forming carbon-nitrogen bonds"/>
    <property type="evidence" value="ECO:0007669"/>
    <property type="project" value="UniProtKB-UniRule"/>
</dbReference>
<accession>A0A923NCA1</accession>
<dbReference type="GO" id="GO:0006400">
    <property type="term" value="P:tRNA modification"/>
    <property type="evidence" value="ECO:0007669"/>
    <property type="project" value="UniProtKB-UniRule"/>
</dbReference>
<name>A0A923NCA1_9FIRM</name>
<organism evidence="3 4">
    <name type="scientific">Lentihominibacter faecis</name>
    <dbReference type="NCBI Taxonomy" id="2764712"/>
    <lineage>
        <taxon>Bacteria</taxon>
        <taxon>Bacillati</taxon>
        <taxon>Bacillota</taxon>
        <taxon>Clostridia</taxon>
        <taxon>Peptostreptococcales</taxon>
        <taxon>Anaerovoracaceae</taxon>
        <taxon>Lentihominibacter</taxon>
    </lineage>
</organism>
<dbReference type="EMBL" id="JACRWC010000109">
    <property type="protein sequence ID" value="MBC6000163.1"/>
    <property type="molecule type" value="Genomic_DNA"/>
</dbReference>
<protein>
    <recommendedName>
        <fullName evidence="2">tRNA(Met) cytidine acetate ligase</fullName>
        <ecNumber evidence="2">6.3.4.-</ecNumber>
    </recommendedName>
</protein>
<dbReference type="HAMAP" id="MF_01539">
    <property type="entry name" value="TmcAL"/>
    <property type="match status" value="1"/>
</dbReference>
<keyword evidence="4" id="KW-1185">Reference proteome</keyword>
<feature type="binding site" evidence="2">
    <location>
        <begin position="7"/>
        <end position="20"/>
    </location>
    <ligand>
        <name>ATP</name>
        <dbReference type="ChEBI" id="CHEBI:30616"/>
    </ligand>
</feature>
<gene>
    <name evidence="2" type="primary">tmcAL</name>
    <name evidence="3" type="ORF">H8876_09140</name>
</gene>
<comment type="caution">
    <text evidence="2">Lacks conserved residue(s) required for the propagation of feature annotation.</text>
</comment>
<dbReference type="AlphaFoldDB" id="A0A923NCA1"/>
<keyword evidence="2" id="KW-0694">RNA-binding</keyword>
<dbReference type="Proteomes" id="UP000644115">
    <property type="component" value="Unassembled WGS sequence"/>
</dbReference>
<feature type="binding site" evidence="2">
    <location>
        <position position="190"/>
    </location>
    <ligand>
        <name>ATP</name>
        <dbReference type="ChEBI" id="CHEBI:30616"/>
    </ligand>
</feature>
<dbReference type="GO" id="GO:0000049">
    <property type="term" value="F:tRNA binding"/>
    <property type="evidence" value="ECO:0007669"/>
    <property type="project" value="UniProtKB-KW"/>
</dbReference>
<dbReference type="SUPFAM" id="SSF52374">
    <property type="entry name" value="Nucleotidylyl transferase"/>
    <property type="match status" value="1"/>
</dbReference>
<evidence type="ECO:0000313" key="3">
    <source>
        <dbReference type="EMBL" id="MBC6000163.1"/>
    </source>
</evidence>
<feature type="binding site" evidence="2">
    <location>
        <position position="101"/>
    </location>
    <ligand>
        <name>ATP</name>
        <dbReference type="ChEBI" id="CHEBI:30616"/>
    </ligand>
</feature>
<keyword evidence="2" id="KW-0820">tRNA-binding</keyword>
<keyword evidence="2" id="KW-0436">Ligase</keyword>
<dbReference type="GO" id="GO:0005737">
    <property type="term" value="C:cytoplasm"/>
    <property type="evidence" value="ECO:0007669"/>
    <property type="project" value="UniProtKB-SubCell"/>
</dbReference>
<dbReference type="NCBIfam" id="NF010191">
    <property type="entry name" value="PRK13670.1"/>
    <property type="match status" value="1"/>
</dbReference>
<dbReference type="PANTHER" id="PTHR37825:SF1">
    <property type="entry name" value="TRNA(MET) CYTIDINE ACETATE LIGASE"/>
    <property type="match status" value="1"/>
</dbReference>
<keyword evidence="2" id="KW-0547">Nucleotide-binding</keyword>
<keyword evidence="2" id="KW-0067">ATP-binding</keyword>
<evidence type="ECO:0000313" key="4">
    <source>
        <dbReference type="Proteomes" id="UP000644115"/>
    </source>
</evidence>
<comment type="similarity">
    <text evidence="2">Belongs to the TmcAL family.</text>
</comment>
<comment type="catalytic activity">
    <reaction evidence="2">
        <text>cytidine(34) in elongator tRNA(Met) + acetate + ATP = N(4)-acetylcytidine(34) in elongator tRNA(Met) + AMP + diphosphate</text>
        <dbReference type="Rhea" id="RHEA:58144"/>
        <dbReference type="Rhea" id="RHEA-COMP:10693"/>
        <dbReference type="Rhea" id="RHEA-COMP:10694"/>
        <dbReference type="ChEBI" id="CHEBI:30089"/>
        <dbReference type="ChEBI" id="CHEBI:30616"/>
        <dbReference type="ChEBI" id="CHEBI:33019"/>
        <dbReference type="ChEBI" id="CHEBI:74900"/>
        <dbReference type="ChEBI" id="CHEBI:82748"/>
        <dbReference type="ChEBI" id="CHEBI:456215"/>
    </reaction>
</comment>
<dbReference type="GO" id="GO:0005524">
    <property type="term" value="F:ATP binding"/>
    <property type="evidence" value="ECO:0007669"/>
    <property type="project" value="UniProtKB-KW"/>
</dbReference>
<dbReference type="InterPro" id="IPR008513">
    <property type="entry name" value="tRNA(Met)_cyd_acetate_ligase"/>
</dbReference>
<evidence type="ECO:0000256" key="1">
    <source>
        <dbReference type="ARBA" id="ARBA00022694"/>
    </source>
</evidence>
<dbReference type="RefSeq" id="WP_249287485.1">
    <property type="nucleotide sequence ID" value="NZ_JACRWC010000109.1"/>
</dbReference>
<comment type="subcellular location">
    <subcellularLocation>
        <location evidence="2">Cytoplasm</location>
    </subcellularLocation>
</comment>
<keyword evidence="2" id="KW-0963">Cytoplasm</keyword>
<reference evidence="3" key="1">
    <citation type="submission" date="2020-08" db="EMBL/GenBank/DDBJ databases">
        <authorList>
            <person name="Liu C."/>
            <person name="Sun Q."/>
        </authorList>
    </citation>
    <scope>NUCLEOTIDE SEQUENCE</scope>
    <source>
        <strain evidence="3">BX16</strain>
    </source>
</reference>
<dbReference type="Gene3D" id="3.40.50.620">
    <property type="entry name" value="HUPs"/>
    <property type="match status" value="1"/>
</dbReference>
<evidence type="ECO:0000256" key="2">
    <source>
        <dbReference type="HAMAP-Rule" id="MF_01539"/>
    </source>
</evidence>